<reference evidence="1 2" key="1">
    <citation type="journal article" date="2013" name="Int. J. Syst. Evol. Microbiol.">
        <title>Celerinatantimonas yamalensis sp. nov., a cold-adapted diazotrophic bacterium from a cold permafrost brine.</title>
        <authorList>
            <person name="Shcherbakova V."/>
            <person name="Chuvilskaya N."/>
            <person name="Rivkina E."/>
            <person name="Demidov N."/>
            <person name="Uchaeva V."/>
            <person name="Suetin S."/>
            <person name="Suzina N."/>
            <person name="Gilichinsky D."/>
        </authorList>
    </citation>
    <scope>NUCLEOTIDE SEQUENCE [LARGE SCALE GENOMIC DNA]</scope>
    <source>
        <strain evidence="1 2">C7</strain>
    </source>
</reference>
<dbReference type="RefSeq" id="WP_408621832.1">
    <property type="nucleotide sequence ID" value="NZ_JBEQCT010000001.1"/>
</dbReference>
<comment type="caution">
    <text evidence="1">The sequence shown here is derived from an EMBL/GenBank/DDBJ whole genome shotgun (WGS) entry which is preliminary data.</text>
</comment>
<keyword evidence="2" id="KW-1185">Reference proteome</keyword>
<evidence type="ECO:0000313" key="2">
    <source>
        <dbReference type="Proteomes" id="UP001629953"/>
    </source>
</evidence>
<dbReference type="Proteomes" id="UP001629953">
    <property type="component" value="Unassembled WGS sequence"/>
</dbReference>
<dbReference type="EMBL" id="JBEQCT010000001">
    <property type="protein sequence ID" value="MFM2483670.1"/>
    <property type="molecule type" value="Genomic_DNA"/>
</dbReference>
<evidence type="ECO:0000313" key="1">
    <source>
        <dbReference type="EMBL" id="MFM2483670.1"/>
    </source>
</evidence>
<sequence length="1301" mass="148042">MTTTQKQRLIKALTPEFFQLHELSFEQLLDWAKQFAATLPYHDENNHQAGSWAAMFETNELVICACILSLDPYRCRQQFKQAMQLGESPAIDYLIGLYRQFNSWYQYLPSQPELAYQLKFVLLGHYRNKLIAPLQQLLSCIPEEKRSYFSQFDPLWQLDQTVTTPPKFDFIQHSFSAAIMTLKTLQKDCHIYLQQSLKHGEHPPQLALYVSFLRLFQLARVRINQFNERHLNFYYRDVLRQTEQSAPDNHTYLKLSLNNHRGTPVTMTENTLISPGQDAQFQRIDYRTAYPILVTDAEVRQVHQLSFKRDPLISPEREAGLVCGINSQSITIAPDAAPPELPDTQSFTLFSADTLNQNQTMGLVVADPVLAMAQGKRQVSVKFQLGEKQREIIDRQLYRLSQPDSKVTDEIQVLFTQLLTIHRHTLGEPERIELIAEQLVATLSPIQCHQLANAEADQQINLIYREFLLALLQQAKQPEQFYRIFGLLITRHALSDTDWLSPADISLIRAQAEKTLSGPAKQTVHELLMQSKTAVFYLLFSNLFDAELTTEEGWLAITHYQIYPLPTPISHRYGFTLIFNLEPGFAAIIPPNQELINQGWDMLHPAFKLTLKNQTNCFPYSIFRDFELMDLQLDTRIEGLTQLQLFNNEGASDPSQPFHPFGVLPNDESYLVIASEELARKHIHTLSVDMHWTDLPRGSDGFRQYYQGYPYAYCNHSFQVALEVLSNGQWQSVGAPSYALFAPKEGSLQRTQQLQLSMQHAFTPVTQPWPQTPFSSQSSIRNGLFKIKLIAPQTAFGHRLYAPLLSQTLIANTKNKKKDKLQPLPNSPYTPQLSRFAVNYHAQSTLDLKSPSPTNHSQIIHLHPFGKELIYPPADPLAPKAQRLMANYPHDSYLFIGLSASQLSGYLNLFLLLDGQSKILSPYPSNDYHWAYLVDNQWLTLPPKQIVHDSTQGFITTGVITLDLPDTINTHHSIMPDGYYWLCVSTDCGIGLYPNCRHIATHVIEVKGQPNPSLTPWSTWRVSPKPANLANIMQLTPLHAAPKQENRQQWIARVSEKLHHKGLAITPWDYEHLVLEQFADIGSVSCFAHHRFDSHQNVPGHVLIIVTPQPIHCQHNPCIPVTISSAKLLAIRDYLQSVSRSGCQVEVRHPGYERIQVRCQVTLKVGTHHGLALRHLNYAISEHLCPWKNDTANLGLGWQLSLSKLVAFISQFPFVSHVTGLSVLKISQLQQTNYQLQDSASSEPTIAAEYPWYILLPAEHHHIQVTPQPLEISPQPVGVGQLTIGEQFIINRSGEPSLGED</sequence>
<evidence type="ECO:0008006" key="3">
    <source>
        <dbReference type="Google" id="ProtNLM"/>
    </source>
</evidence>
<name>A0ABW9G378_9GAMM</name>
<protein>
    <recommendedName>
        <fullName evidence="3">Baseplate J-like protein</fullName>
    </recommendedName>
</protein>
<accession>A0ABW9G378</accession>
<gene>
    <name evidence="1" type="ORF">ABUE30_01045</name>
</gene>
<organism evidence="1 2">
    <name type="scientific">Celerinatantimonas yamalensis</name>
    <dbReference type="NCBI Taxonomy" id="559956"/>
    <lineage>
        <taxon>Bacteria</taxon>
        <taxon>Pseudomonadati</taxon>
        <taxon>Pseudomonadota</taxon>
        <taxon>Gammaproteobacteria</taxon>
        <taxon>Celerinatantimonadaceae</taxon>
        <taxon>Celerinatantimonas</taxon>
    </lineage>
</organism>
<proteinExistence type="predicted"/>